<name>A0A140XG44_9CAUD</name>
<evidence type="ECO:0000313" key="2">
    <source>
        <dbReference type="Proteomes" id="UP000203504"/>
    </source>
</evidence>
<organism evidence="1 2">
    <name type="scientific">Salmonella phage BP63</name>
    <dbReference type="NCBI Taxonomy" id="1543205"/>
    <lineage>
        <taxon>Viruses</taxon>
        <taxon>Duplodnaviria</taxon>
        <taxon>Heunggongvirae</taxon>
        <taxon>Uroviricota</taxon>
        <taxon>Caudoviricetes</taxon>
        <taxon>Rosemountvirus</taxon>
        <taxon>Rosemountvirus BP63</taxon>
    </lineage>
</organism>
<sequence>MKDNYTLWYDCNEGLWCVNINNGPVPDFESMDVEDCVDFIQSQVVKYQG</sequence>
<dbReference type="GeneID" id="29124391"/>
<dbReference type="KEGG" id="vg:29124391"/>
<protein>
    <submittedName>
        <fullName evidence="1">Uncharacterized protein</fullName>
    </submittedName>
</protein>
<proteinExistence type="predicted"/>
<dbReference type="Proteomes" id="UP000203504">
    <property type="component" value="Segment"/>
</dbReference>
<accession>A0A140XG44</accession>
<dbReference type="RefSeq" id="YP_009302932.1">
    <property type="nucleotide sequence ID" value="NC_031250.1"/>
</dbReference>
<dbReference type="EMBL" id="KM366099">
    <property type="protein sequence ID" value="AIT13834.1"/>
    <property type="molecule type" value="Genomic_DNA"/>
</dbReference>
<evidence type="ECO:0000313" key="1">
    <source>
        <dbReference type="EMBL" id="AIT13834.1"/>
    </source>
</evidence>
<gene>
    <name evidence="1" type="ORF">BP63_13</name>
</gene>
<keyword evidence="2" id="KW-1185">Reference proteome</keyword>
<reference evidence="2" key="1">
    <citation type="submission" date="2014-08" db="EMBL/GenBank/DDBJ databases">
        <authorList>
            <person name="Mandeville R."/>
        </authorList>
    </citation>
    <scope>NUCLEOTIDE SEQUENCE [LARGE SCALE GENOMIC DNA]</scope>
</reference>